<dbReference type="Pfam" id="PF08511">
    <property type="entry name" value="COQ9"/>
    <property type="match status" value="1"/>
</dbReference>
<gene>
    <name evidence="8" type="ORF">PAM7066_02531</name>
</gene>
<dbReference type="OrthoDB" id="7201143at2"/>
<evidence type="ECO:0000256" key="5">
    <source>
        <dbReference type="ARBA" id="ARBA00023121"/>
    </source>
</evidence>
<sequence length="228" mass="25246">MDNPQDPQDRILDAALAHVPFDGWSEQTLKRAASDADIPLPEARALFPRGAVDLALAFHRRGDERMLRRVRQESMADLSYSDKVARAIWLRLDSVDKEAARRATTLFALPNHAADGMRALWGTADAIWSALGDKSNDGNWYSKRATLTGVYGSVVLFWLGDASLDHADTKAFIARRISDVMRFERMKSSVSANPVGRVVMAGPNFLMSRLRAPIRPPRGFPGTTGTRP</sequence>
<keyword evidence="5" id="KW-0446">Lipid-binding</keyword>
<dbReference type="Gene3D" id="1.10.357.10">
    <property type="entry name" value="Tetracycline Repressor, domain 2"/>
    <property type="match status" value="1"/>
</dbReference>
<dbReference type="InterPro" id="IPR012762">
    <property type="entry name" value="Ubiq_biosynth_COQ9"/>
</dbReference>
<dbReference type="PANTHER" id="PTHR21427">
    <property type="entry name" value="UBIQUINONE BIOSYNTHESIS PROTEIN COQ9, MITOCHONDRIAL"/>
    <property type="match status" value="1"/>
</dbReference>
<dbReference type="InterPro" id="IPR013718">
    <property type="entry name" value="COQ9_C"/>
</dbReference>
<dbReference type="GO" id="GO:0006744">
    <property type="term" value="P:ubiquinone biosynthetic process"/>
    <property type="evidence" value="ECO:0007669"/>
    <property type="project" value="UniProtKB-KW"/>
</dbReference>
<dbReference type="EMBL" id="FWFV01000007">
    <property type="protein sequence ID" value="SLN53751.1"/>
    <property type="molecule type" value="Genomic_DNA"/>
</dbReference>
<evidence type="ECO:0000313" key="8">
    <source>
        <dbReference type="EMBL" id="SLN53751.1"/>
    </source>
</evidence>
<dbReference type="Proteomes" id="UP000193870">
    <property type="component" value="Unassembled WGS sequence"/>
</dbReference>
<dbReference type="STRING" id="315423.SAMN04488020_10759"/>
<proteinExistence type="inferred from homology"/>
<evidence type="ECO:0000259" key="7">
    <source>
        <dbReference type="Pfam" id="PF08511"/>
    </source>
</evidence>
<accession>A0A1Y5T1G0</accession>
<evidence type="ECO:0000256" key="6">
    <source>
        <dbReference type="ARBA" id="ARBA00058104"/>
    </source>
</evidence>
<name>A0A1Y5T1G0_9RHOB</name>
<dbReference type="RefSeq" id="WP_085854538.1">
    <property type="nucleotide sequence ID" value="NZ_FOPF01000007.1"/>
</dbReference>
<reference evidence="8 9" key="1">
    <citation type="submission" date="2017-03" db="EMBL/GenBank/DDBJ databases">
        <authorList>
            <person name="Afonso C.L."/>
            <person name="Miller P.J."/>
            <person name="Scott M.A."/>
            <person name="Spackman E."/>
            <person name="Goraichik I."/>
            <person name="Dimitrov K.M."/>
            <person name="Suarez D.L."/>
            <person name="Swayne D.E."/>
        </authorList>
    </citation>
    <scope>NUCLEOTIDE SEQUENCE [LARGE SCALE GENOMIC DNA]</scope>
    <source>
        <strain evidence="8 9">CECT 7066</strain>
    </source>
</reference>
<evidence type="ECO:0000256" key="4">
    <source>
        <dbReference type="ARBA" id="ARBA00022946"/>
    </source>
</evidence>
<comment type="function">
    <text evidence="6">Membrane-associated protein that warps the membrane surface to access and bind aromatic isoprenes with high specificity, including ubiquinone (CoQ) isoprene intermediates and presents them directly to COQ7, therefore facilitating the COQ7-mediated hydroxylase step. Participates in the biosynthesis of coenzyme Q, also named ubiquinone, an essential lipid-soluble electron transporter for aerobic cellular respiration.</text>
</comment>
<evidence type="ECO:0000256" key="3">
    <source>
        <dbReference type="ARBA" id="ARBA00022688"/>
    </source>
</evidence>
<feature type="domain" description="COQ9 C-terminal" evidence="7">
    <location>
        <begin position="114"/>
        <end position="184"/>
    </location>
</feature>
<evidence type="ECO:0000256" key="2">
    <source>
        <dbReference type="ARBA" id="ARBA00010766"/>
    </source>
</evidence>
<keyword evidence="4" id="KW-0809">Transit peptide</keyword>
<evidence type="ECO:0000256" key="1">
    <source>
        <dbReference type="ARBA" id="ARBA00004749"/>
    </source>
</evidence>
<dbReference type="GO" id="GO:0008289">
    <property type="term" value="F:lipid binding"/>
    <property type="evidence" value="ECO:0007669"/>
    <property type="project" value="UniProtKB-KW"/>
</dbReference>
<keyword evidence="9" id="KW-1185">Reference proteome</keyword>
<keyword evidence="3" id="KW-0831">Ubiquinone biosynthesis</keyword>
<comment type="pathway">
    <text evidence="1">Cofactor biosynthesis; ubiquinone biosynthesis.</text>
</comment>
<evidence type="ECO:0000313" key="9">
    <source>
        <dbReference type="Proteomes" id="UP000193870"/>
    </source>
</evidence>
<dbReference type="AlphaFoldDB" id="A0A1Y5T1G0"/>
<dbReference type="PANTHER" id="PTHR21427:SF19">
    <property type="entry name" value="UBIQUINONE BIOSYNTHESIS PROTEIN COQ9, MITOCHONDRIAL"/>
    <property type="match status" value="1"/>
</dbReference>
<comment type="similarity">
    <text evidence="2">Belongs to the COQ9 family.</text>
</comment>
<protein>
    <recommendedName>
        <fullName evidence="7">COQ9 C-terminal domain-containing protein</fullName>
    </recommendedName>
</protein>
<organism evidence="8 9">
    <name type="scientific">Palleronia marisminoris</name>
    <dbReference type="NCBI Taxonomy" id="315423"/>
    <lineage>
        <taxon>Bacteria</taxon>
        <taxon>Pseudomonadati</taxon>
        <taxon>Pseudomonadota</taxon>
        <taxon>Alphaproteobacteria</taxon>
        <taxon>Rhodobacterales</taxon>
        <taxon>Roseobacteraceae</taxon>
        <taxon>Palleronia</taxon>
    </lineage>
</organism>
<dbReference type="NCBIfam" id="TIGR02396">
    <property type="entry name" value="diverge_rpsU"/>
    <property type="match status" value="1"/>
</dbReference>